<dbReference type="AlphaFoldDB" id="A0A9P9EE27"/>
<comment type="caution">
    <text evidence="2">The sequence shown here is derived from an EMBL/GenBank/DDBJ whole genome shotgun (WGS) entry which is preliminary data.</text>
</comment>
<dbReference type="Proteomes" id="UP000700596">
    <property type="component" value="Unassembled WGS sequence"/>
</dbReference>
<name>A0A9P9EE27_9PLEO</name>
<sequence length="236" mass="27497">MDNHCGQEIGRPNVSINLLFVYGASFRKDKLKIEEKLANCYKKLDILKESIRKANSVAEVEAIEIQIFEIFKTIRATLTTWRNCLRRFTPENIRAYIQRLLEDSHQSATPEQIEYAAKSEHRDLSDKYKGFKELPQLKDYVQRAEQRKKEMRRDELSSGCLSPGYSYLDDQNEVDQDQGDSDGEHQDEGDPEQGDPDQGDRNERDPSEEDQNEEVQGEREQDEQKMDRPVPEVEQP</sequence>
<evidence type="ECO:0000256" key="1">
    <source>
        <dbReference type="SAM" id="MobiDB-lite"/>
    </source>
</evidence>
<evidence type="ECO:0000313" key="3">
    <source>
        <dbReference type="Proteomes" id="UP000700596"/>
    </source>
</evidence>
<organism evidence="2 3">
    <name type="scientific">Dendryphion nanum</name>
    <dbReference type="NCBI Taxonomy" id="256645"/>
    <lineage>
        <taxon>Eukaryota</taxon>
        <taxon>Fungi</taxon>
        <taxon>Dikarya</taxon>
        <taxon>Ascomycota</taxon>
        <taxon>Pezizomycotina</taxon>
        <taxon>Dothideomycetes</taxon>
        <taxon>Pleosporomycetidae</taxon>
        <taxon>Pleosporales</taxon>
        <taxon>Torulaceae</taxon>
        <taxon>Dendryphion</taxon>
    </lineage>
</organism>
<evidence type="ECO:0000313" key="2">
    <source>
        <dbReference type="EMBL" id="KAH7135449.1"/>
    </source>
</evidence>
<gene>
    <name evidence="2" type="ORF">B0J11DRAFT_576035</name>
</gene>
<accession>A0A9P9EE27</accession>
<feature type="region of interest" description="Disordered" evidence="1">
    <location>
        <begin position="145"/>
        <end position="236"/>
    </location>
</feature>
<feature type="compositionally biased region" description="Acidic residues" evidence="1">
    <location>
        <begin position="170"/>
        <end position="181"/>
    </location>
</feature>
<feature type="compositionally biased region" description="Basic and acidic residues" evidence="1">
    <location>
        <begin position="216"/>
        <end position="236"/>
    </location>
</feature>
<dbReference type="EMBL" id="JAGMWT010000002">
    <property type="protein sequence ID" value="KAH7135449.1"/>
    <property type="molecule type" value="Genomic_DNA"/>
</dbReference>
<protein>
    <submittedName>
        <fullName evidence="2">Uncharacterized protein</fullName>
    </submittedName>
</protein>
<proteinExistence type="predicted"/>
<keyword evidence="3" id="KW-1185">Reference proteome</keyword>
<reference evidence="2" key="1">
    <citation type="journal article" date="2021" name="Nat. Commun.">
        <title>Genetic determinants of endophytism in the Arabidopsis root mycobiome.</title>
        <authorList>
            <person name="Mesny F."/>
            <person name="Miyauchi S."/>
            <person name="Thiergart T."/>
            <person name="Pickel B."/>
            <person name="Atanasova L."/>
            <person name="Karlsson M."/>
            <person name="Huettel B."/>
            <person name="Barry K.W."/>
            <person name="Haridas S."/>
            <person name="Chen C."/>
            <person name="Bauer D."/>
            <person name="Andreopoulos W."/>
            <person name="Pangilinan J."/>
            <person name="LaButti K."/>
            <person name="Riley R."/>
            <person name="Lipzen A."/>
            <person name="Clum A."/>
            <person name="Drula E."/>
            <person name="Henrissat B."/>
            <person name="Kohler A."/>
            <person name="Grigoriev I.V."/>
            <person name="Martin F.M."/>
            <person name="Hacquard S."/>
        </authorList>
    </citation>
    <scope>NUCLEOTIDE SEQUENCE</scope>
    <source>
        <strain evidence="2">MPI-CAGE-CH-0243</strain>
    </source>
</reference>
<feature type="compositionally biased region" description="Basic and acidic residues" evidence="1">
    <location>
        <begin position="145"/>
        <end position="156"/>
    </location>
</feature>
<feature type="compositionally biased region" description="Acidic residues" evidence="1">
    <location>
        <begin position="206"/>
        <end position="215"/>
    </location>
</feature>